<keyword evidence="1" id="KW-0472">Membrane</keyword>
<keyword evidence="1" id="KW-1133">Transmembrane helix</keyword>
<evidence type="ECO:0000313" key="2">
    <source>
        <dbReference type="EMBL" id="PXY41379.1"/>
    </source>
</evidence>
<evidence type="ECO:0000256" key="1">
    <source>
        <dbReference type="SAM" id="Phobius"/>
    </source>
</evidence>
<sequence>MKAKIILKWIIGIYFLLVALGSIIQQNFIGLILIPFGLFIIPSTYQFLIEEKANLKLTAKTKWIVAIIGLLILGKTIVKNELSKNEASNSIEQIFKINDNNTENIQTQEESKILNFIQVDTNPTSEPRLSGEFMSKLNLNEFKIFTVRVKNKNGLEPEEKEKTFEVLAYKTIEGYKENRGITIEYEHDYGFRDSSGYCVDKVIFHNNIYEVEPECNYQILSSRRFIYENEKENIPFQLVYPQRLLRLCK</sequence>
<organism evidence="2 3">
    <name type="scientific">Flavobacterium cheongpyeongense</name>
    <dbReference type="NCBI Taxonomy" id="2212651"/>
    <lineage>
        <taxon>Bacteria</taxon>
        <taxon>Pseudomonadati</taxon>
        <taxon>Bacteroidota</taxon>
        <taxon>Flavobacteriia</taxon>
        <taxon>Flavobacteriales</taxon>
        <taxon>Flavobacteriaceae</taxon>
        <taxon>Flavobacterium</taxon>
    </lineage>
</organism>
<feature type="transmembrane region" description="Helical" evidence="1">
    <location>
        <begin position="6"/>
        <end position="24"/>
    </location>
</feature>
<reference evidence="2 3" key="1">
    <citation type="submission" date="2018-05" db="EMBL/GenBank/DDBJ databases">
        <title>Flavobacterium sp. strain IMCC34759, incomplete genome.</title>
        <authorList>
            <person name="Joung Y."/>
            <person name="Cho J."/>
        </authorList>
    </citation>
    <scope>NUCLEOTIDE SEQUENCE [LARGE SCALE GENOMIC DNA]</scope>
    <source>
        <strain evidence="2 3">IMCC34759</strain>
    </source>
</reference>
<dbReference type="EMBL" id="QJHK01000005">
    <property type="protein sequence ID" value="PXY41379.1"/>
    <property type="molecule type" value="Genomic_DNA"/>
</dbReference>
<evidence type="ECO:0000313" key="3">
    <source>
        <dbReference type="Proteomes" id="UP000247903"/>
    </source>
</evidence>
<dbReference type="AlphaFoldDB" id="A0A2V4BQS8"/>
<accession>A0A2V4BQS8</accession>
<dbReference type="Proteomes" id="UP000247903">
    <property type="component" value="Unassembled WGS sequence"/>
</dbReference>
<proteinExistence type="predicted"/>
<protein>
    <submittedName>
        <fullName evidence="2">Uncharacterized protein</fullName>
    </submittedName>
</protein>
<keyword evidence="3" id="KW-1185">Reference proteome</keyword>
<gene>
    <name evidence="2" type="ORF">DMB65_08230</name>
</gene>
<comment type="caution">
    <text evidence="2">The sequence shown here is derived from an EMBL/GenBank/DDBJ whole genome shotgun (WGS) entry which is preliminary data.</text>
</comment>
<feature type="transmembrane region" description="Helical" evidence="1">
    <location>
        <begin position="31"/>
        <end position="49"/>
    </location>
</feature>
<name>A0A2V4BQS8_9FLAO</name>
<dbReference type="RefSeq" id="WP_110306167.1">
    <property type="nucleotide sequence ID" value="NZ_QJHK01000005.1"/>
</dbReference>
<keyword evidence="1" id="KW-0812">Transmembrane</keyword>